<dbReference type="AlphaFoldDB" id="A0A023EKG6"/>
<name>A0A023EKG6_AEDAL</name>
<accession>A0A023EKG6</accession>
<sequence>MQSSIATIYYKSDLNSYRRSFIKMKLLKVLVFLLSALFINTVYPLQRPATFCQCPCEARVAINPAWFSCVAISSLKTGGYLTADEQSAYIPNAERYTFVTNNNQFYITGKWTVAPYNAANSTYSLMNHHVKEWLHAGSDEWARDASRRYLLTKIKGNSNMAPRDGYWQFIPDAKMGNAVYRIRNALTGEFLYVDDEQHEQRKQFKRVYLWRHAGHYQATDVRHWFRLAKC</sequence>
<proteinExistence type="evidence at transcript level"/>
<dbReference type="VEuPathDB" id="VectorBase:AALF014525"/>
<dbReference type="VEuPathDB" id="VectorBase:AALC636_008362"/>
<reference evidence="1" key="1">
    <citation type="journal article" date="2014" name="PLoS Negl. Trop. Dis.">
        <title>Identification and characterization of seminal fluid proteins in the Asian tiger mosquito, Aedes albopictus.</title>
        <authorList>
            <person name="Boes K.E."/>
            <person name="Ribeiro J.M."/>
            <person name="Wong A."/>
            <person name="Harrington L.C."/>
            <person name="Wolfner M.F."/>
            <person name="Sirot L.K."/>
        </authorList>
    </citation>
    <scope>NUCLEOTIDE SEQUENCE</scope>
    <source>
        <tissue evidence="1">Reproductive organs</tissue>
    </source>
</reference>
<organism evidence="1">
    <name type="scientific">Aedes albopictus</name>
    <name type="common">Asian tiger mosquito</name>
    <name type="synonym">Stegomyia albopicta</name>
    <dbReference type="NCBI Taxonomy" id="7160"/>
    <lineage>
        <taxon>Eukaryota</taxon>
        <taxon>Metazoa</taxon>
        <taxon>Ecdysozoa</taxon>
        <taxon>Arthropoda</taxon>
        <taxon>Hexapoda</taxon>
        <taxon>Insecta</taxon>
        <taxon>Pterygota</taxon>
        <taxon>Neoptera</taxon>
        <taxon>Endopterygota</taxon>
        <taxon>Diptera</taxon>
        <taxon>Nematocera</taxon>
        <taxon>Culicoidea</taxon>
        <taxon>Culicidae</taxon>
        <taxon>Culicinae</taxon>
        <taxon>Aedini</taxon>
        <taxon>Aedes</taxon>
        <taxon>Stegomyia</taxon>
    </lineage>
</organism>
<protein>
    <submittedName>
        <fullName evidence="1">Putative secreted protein</fullName>
    </submittedName>
</protein>
<evidence type="ECO:0000313" key="1">
    <source>
        <dbReference type="EMBL" id="JAC09627.1"/>
    </source>
</evidence>
<dbReference type="EMBL" id="GAPW01003971">
    <property type="protein sequence ID" value="JAC09627.1"/>
    <property type="molecule type" value="mRNA"/>
</dbReference>